<evidence type="ECO:0000256" key="7">
    <source>
        <dbReference type="ARBA" id="ARBA00022763"/>
    </source>
</evidence>
<dbReference type="PANTHER" id="PTHR32182">
    <property type="entry name" value="DNA REPLICATION AND REPAIR PROTEIN RECF"/>
    <property type="match status" value="1"/>
</dbReference>
<evidence type="ECO:0000256" key="2">
    <source>
        <dbReference type="ARBA" id="ARBA00008016"/>
    </source>
</evidence>
<dbReference type="GO" id="GO:0006302">
    <property type="term" value="P:double-strand break repair"/>
    <property type="evidence" value="ECO:0007669"/>
    <property type="project" value="TreeGrafter"/>
</dbReference>
<keyword evidence="6 13" id="KW-0547">Nucleotide-binding</keyword>
<dbReference type="InterPro" id="IPR042174">
    <property type="entry name" value="RecF_2"/>
</dbReference>
<reference evidence="16 17" key="1">
    <citation type="submission" date="2016-06" db="EMBL/GenBank/DDBJ databases">
        <title>Simultaneous identification of Haemophilus influenzae and Haemophilus haemolyticus using TaqMan real-time PCR.</title>
        <authorList>
            <person name="Price E.P."/>
            <person name="Sarovich D.S."/>
            <person name="Harris T."/>
            <person name="Spargo J.C."/>
            <person name="Nosworthy E."/>
            <person name="Beissbarth J."/>
            <person name="Smith-Vaughan H."/>
        </authorList>
    </citation>
    <scope>NUCLEOTIDE SEQUENCE [LARGE SCALE GENOMIC DNA]</scope>
    <source>
        <strain evidence="16 17">ATCC 7901</strain>
    </source>
</reference>
<evidence type="ECO:0000256" key="3">
    <source>
        <dbReference type="ARBA" id="ARBA00020170"/>
    </source>
</evidence>
<evidence type="ECO:0000256" key="11">
    <source>
        <dbReference type="ARBA" id="ARBA00023236"/>
    </source>
</evidence>
<keyword evidence="5 13" id="KW-0235">DNA replication</keyword>
<evidence type="ECO:0000313" key="16">
    <source>
        <dbReference type="EMBL" id="OBY54082.1"/>
    </source>
</evidence>
<dbReference type="RefSeq" id="WP_065294650.1">
    <property type="nucleotide sequence ID" value="NZ_CAUUMV010000001.1"/>
</dbReference>
<comment type="function">
    <text evidence="12 13 14">The RecF protein is involved in DNA metabolism; it is required for DNA replication and normal SOS inducibility. RecF binds preferentially to single-stranded, linear DNA. It also seems to bind ATP.</text>
</comment>
<keyword evidence="7 13" id="KW-0227">DNA damage</keyword>
<evidence type="ECO:0000256" key="9">
    <source>
        <dbReference type="ARBA" id="ARBA00023125"/>
    </source>
</evidence>
<dbReference type="InterPro" id="IPR001238">
    <property type="entry name" value="DNA-binding_RecF"/>
</dbReference>
<dbReference type="GO" id="GO:0005524">
    <property type="term" value="F:ATP binding"/>
    <property type="evidence" value="ECO:0007669"/>
    <property type="project" value="UniProtKB-UniRule"/>
</dbReference>
<evidence type="ECO:0000256" key="6">
    <source>
        <dbReference type="ARBA" id="ARBA00022741"/>
    </source>
</evidence>
<dbReference type="InterPro" id="IPR018078">
    <property type="entry name" value="DNA-binding_RecF_CS"/>
</dbReference>
<dbReference type="PROSITE" id="PS00617">
    <property type="entry name" value="RECF_1"/>
    <property type="match status" value="1"/>
</dbReference>
<evidence type="ECO:0000256" key="5">
    <source>
        <dbReference type="ARBA" id="ARBA00022705"/>
    </source>
</evidence>
<keyword evidence="8 13" id="KW-0067">ATP-binding</keyword>
<name>A0AAP7GZ33_AGGAP</name>
<evidence type="ECO:0000259" key="15">
    <source>
        <dbReference type="Pfam" id="PF02463"/>
    </source>
</evidence>
<dbReference type="HAMAP" id="MF_00365">
    <property type="entry name" value="RecF"/>
    <property type="match status" value="1"/>
</dbReference>
<dbReference type="GO" id="GO:0006260">
    <property type="term" value="P:DNA replication"/>
    <property type="evidence" value="ECO:0007669"/>
    <property type="project" value="UniProtKB-UniRule"/>
</dbReference>
<evidence type="ECO:0000256" key="12">
    <source>
        <dbReference type="ARBA" id="ARBA00025401"/>
    </source>
</evidence>
<dbReference type="InterPro" id="IPR003395">
    <property type="entry name" value="RecF/RecN/SMC_N"/>
</dbReference>
<dbReference type="Proteomes" id="UP000092746">
    <property type="component" value="Unassembled WGS sequence"/>
</dbReference>
<dbReference type="AlphaFoldDB" id="A0AAP7GZ33"/>
<keyword evidence="9 13" id="KW-0238">DNA-binding</keyword>
<protein>
    <recommendedName>
        <fullName evidence="3 13">DNA replication and repair protein RecF</fullName>
    </recommendedName>
</protein>
<dbReference type="SUPFAM" id="SSF52540">
    <property type="entry name" value="P-loop containing nucleoside triphosphate hydrolases"/>
    <property type="match status" value="1"/>
</dbReference>
<gene>
    <name evidence="13" type="primary">recF</name>
    <name evidence="16" type="ORF">BBB52_01120</name>
</gene>
<dbReference type="PANTHER" id="PTHR32182:SF0">
    <property type="entry name" value="DNA REPLICATION AND REPAIR PROTEIN RECF"/>
    <property type="match status" value="1"/>
</dbReference>
<dbReference type="Gene3D" id="1.20.1050.90">
    <property type="entry name" value="RecF/RecN/SMC, N-terminal domain"/>
    <property type="match status" value="1"/>
</dbReference>
<dbReference type="FunFam" id="1.20.1050.90:FF:000001">
    <property type="entry name" value="DNA replication and repair protein RecF"/>
    <property type="match status" value="1"/>
</dbReference>
<feature type="binding site" evidence="13">
    <location>
        <begin position="30"/>
        <end position="37"/>
    </location>
    <ligand>
        <name>ATP</name>
        <dbReference type="ChEBI" id="CHEBI:30616"/>
    </ligand>
</feature>
<evidence type="ECO:0000256" key="10">
    <source>
        <dbReference type="ARBA" id="ARBA00023204"/>
    </source>
</evidence>
<dbReference type="GO" id="GO:0005737">
    <property type="term" value="C:cytoplasm"/>
    <property type="evidence" value="ECO:0007669"/>
    <property type="project" value="UniProtKB-SubCell"/>
</dbReference>
<dbReference type="PROSITE" id="PS00618">
    <property type="entry name" value="RECF_2"/>
    <property type="match status" value="1"/>
</dbReference>
<dbReference type="GO" id="GO:0003697">
    <property type="term" value="F:single-stranded DNA binding"/>
    <property type="evidence" value="ECO:0007669"/>
    <property type="project" value="UniProtKB-UniRule"/>
</dbReference>
<dbReference type="GO" id="GO:0009432">
    <property type="term" value="P:SOS response"/>
    <property type="evidence" value="ECO:0007669"/>
    <property type="project" value="UniProtKB-UniRule"/>
</dbReference>
<feature type="domain" description="RecF/RecN/SMC N-terminal" evidence="15">
    <location>
        <begin position="3"/>
        <end position="346"/>
    </location>
</feature>
<proteinExistence type="inferred from homology"/>
<keyword evidence="4 13" id="KW-0963">Cytoplasm</keyword>
<dbReference type="GO" id="GO:0000731">
    <property type="term" value="P:DNA synthesis involved in DNA repair"/>
    <property type="evidence" value="ECO:0007669"/>
    <property type="project" value="TreeGrafter"/>
</dbReference>
<sequence>MAISRLTVENFRNLQAVDLELDHGFNFLVGNNGSGKTSLLEAIFYLGHGRSFKSAVSNRIISYDQPHFTLFGQIQEQQHQWSVGLQKLRQGNTLVKINGEDGNKISDLAHLLPMQIITPEGLNLLNGGPSYRRAFLDWGLFHHHVSFYNLWASLSRLLKQRNAALQQVSSYQQMKIWDVELVKLAEQVSLLRAEYAQALQPEIEQTCRLFLPELDISVSFHQGWEKEQNYAELLARNFERDRALGYTVSGPQKADFRFKANGLPVEDILSRGQLKLLMCALRLAQGEHLMQQKQRHCIFLIDDFASELDQTKRSLLAERLQNSGSQVFVTAITQNQLNEMQPKKHRTFKIESGKIELLSKN</sequence>
<evidence type="ECO:0000313" key="17">
    <source>
        <dbReference type="Proteomes" id="UP000092746"/>
    </source>
</evidence>
<organism evidence="16 17">
    <name type="scientific">Aggregatibacter aphrophilus</name>
    <name type="common">Haemophilus aphrophilus</name>
    <dbReference type="NCBI Taxonomy" id="732"/>
    <lineage>
        <taxon>Bacteria</taxon>
        <taxon>Pseudomonadati</taxon>
        <taxon>Pseudomonadota</taxon>
        <taxon>Gammaproteobacteria</taxon>
        <taxon>Pasteurellales</taxon>
        <taxon>Pasteurellaceae</taxon>
        <taxon>Aggregatibacter</taxon>
    </lineage>
</organism>
<evidence type="ECO:0000256" key="13">
    <source>
        <dbReference type="HAMAP-Rule" id="MF_00365"/>
    </source>
</evidence>
<evidence type="ECO:0000256" key="4">
    <source>
        <dbReference type="ARBA" id="ARBA00022490"/>
    </source>
</evidence>
<evidence type="ECO:0000256" key="1">
    <source>
        <dbReference type="ARBA" id="ARBA00004496"/>
    </source>
</evidence>
<comment type="similarity">
    <text evidence="2 13 14">Belongs to the RecF family.</text>
</comment>
<evidence type="ECO:0000256" key="8">
    <source>
        <dbReference type="ARBA" id="ARBA00022840"/>
    </source>
</evidence>
<keyword evidence="10 13" id="KW-0234">DNA repair</keyword>
<dbReference type="EMBL" id="MAQE01000001">
    <property type="protein sequence ID" value="OBY54082.1"/>
    <property type="molecule type" value="Genomic_DNA"/>
</dbReference>
<keyword evidence="11 13" id="KW-0742">SOS response</keyword>
<dbReference type="Gene3D" id="3.40.50.300">
    <property type="entry name" value="P-loop containing nucleotide triphosphate hydrolases"/>
    <property type="match status" value="1"/>
</dbReference>
<comment type="caution">
    <text evidence="16">The sequence shown here is derived from an EMBL/GenBank/DDBJ whole genome shotgun (WGS) entry which is preliminary data.</text>
</comment>
<dbReference type="Pfam" id="PF02463">
    <property type="entry name" value="SMC_N"/>
    <property type="match status" value="1"/>
</dbReference>
<evidence type="ECO:0000256" key="14">
    <source>
        <dbReference type="RuleBase" id="RU000578"/>
    </source>
</evidence>
<comment type="subcellular location">
    <subcellularLocation>
        <location evidence="1 13 14">Cytoplasm</location>
    </subcellularLocation>
</comment>
<accession>A0AAP7GZ33</accession>
<dbReference type="InterPro" id="IPR027417">
    <property type="entry name" value="P-loop_NTPase"/>
</dbReference>
<dbReference type="NCBIfam" id="TIGR00611">
    <property type="entry name" value="recf"/>
    <property type="match status" value="1"/>
</dbReference>